<reference evidence="4 5" key="1">
    <citation type="submission" date="2020-01" db="EMBL/GenBank/DDBJ databases">
        <authorList>
            <person name="Gupta K D."/>
        </authorList>
    </citation>
    <scope>NUCLEOTIDE SEQUENCE [LARGE SCALE GENOMIC DNA]</scope>
</reference>
<feature type="compositionally biased region" description="Basic and acidic residues" evidence="2">
    <location>
        <begin position="556"/>
        <end position="574"/>
    </location>
</feature>
<dbReference type="Proteomes" id="UP000467700">
    <property type="component" value="Unassembled WGS sequence"/>
</dbReference>
<name>A0A8S0XPB0_CYCAE</name>
<evidence type="ECO:0000259" key="3">
    <source>
        <dbReference type="Pfam" id="PF10193"/>
    </source>
</evidence>
<dbReference type="InterPro" id="IPR051970">
    <property type="entry name" value="TEL2_Regulation"/>
</dbReference>
<evidence type="ECO:0000313" key="5">
    <source>
        <dbReference type="Proteomes" id="UP000467700"/>
    </source>
</evidence>
<proteinExistence type="inferred from homology"/>
<keyword evidence="5" id="KW-1185">Reference proteome</keyword>
<dbReference type="Gene3D" id="1.25.40.720">
    <property type="entry name" value="Telomere length regulation protein 2, C-terminal domain"/>
    <property type="match status" value="1"/>
</dbReference>
<gene>
    <name evidence="4" type="ORF">AAE3_LOCUS9880</name>
</gene>
<dbReference type="PANTHER" id="PTHR15830">
    <property type="entry name" value="TELOMERE LENGTH REGULATION PROTEIN TEL2 FAMILY MEMBER"/>
    <property type="match status" value="1"/>
</dbReference>
<dbReference type="AlphaFoldDB" id="A0A8S0XPB0"/>
<dbReference type="GO" id="GO:0005829">
    <property type="term" value="C:cytosol"/>
    <property type="evidence" value="ECO:0007669"/>
    <property type="project" value="TreeGrafter"/>
</dbReference>
<organism evidence="4 5">
    <name type="scientific">Cyclocybe aegerita</name>
    <name type="common">Black poplar mushroom</name>
    <name type="synonym">Agrocybe aegerita</name>
    <dbReference type="NCBI Taxonomy" id="1973307"/>
    <lineage>
        <taxon>Eukaryota</taxon>
        <taxon>Fungi</taxon>
        <taxon>Dikarya</taxon>
        <taxon>Basidiomycota</taxon>
        <taxon>Agaricomycotina</taxon>
        <taxon>Agaricomycetes</taxon>
        <taxon>Agaricomycetidae</taxon>
        <taxon>Agaricales</taxon>
        <taxon>Agaricineae</taxon>
        <taxon>Bolbitiaceae</taxon>
        <taxon>Cyclocybe</taxon>
    </lineage>
</organism>
<protein>
    <recommendedName>
        <fullName evidence="3">Telomere length regulation protein conserved domain-containing protein</fullName>
    </recommendedName>
</protein>
<dbReference type="OrthoDB" id="10254187at2759"/>
<dbReference type="Pfam" id="PF10193">
    <property type="entry name" value="Telomere_reg-2"/>
    <property type="match status" value="1"/>
</dbReference>
<dbReference type="GO" id="GO:0051083">
    <property type="term" value="P:'de novo' cotranslational protein folding"/>
    <property type="evidence" value="ECO:0007669"/>
    <property type="project" value="TreeGrafter"/>
</dbReference>
<dbReference type="InterPro" id="IPR038528">
    <property type="entry name" value="TEL2_C_sf"/>
</dbReference>
<comment type="similarity">
    <text evidence="1">Belongs to the TEL2 family.</text>
</comment>
<dbReference type="PANTHER" id="PTHR15830:SF10">
    <property type="entry name" value="TELOMERE LENGTH REGULATION PROTEIN TEL2 HOMOLOG"/>
    <property type="match status" value="1"/>
</dbReference>
<evidence type="ECO:0000256" key="2">
    <source>
        <dbReference type="SAM" id="MobiDB-lite"/>
    </source>
</evidence>
<feature type="compositionally biased region" description="Low complexity" evidence="2">
    <location>
        <begin position="585"/>
        <end position="597"/>
    </location>
</feature>
<dbReference type="InterPro" id="IPR019337">
    <property type="entry name" value="Telomere_length_regulation_dom"/>
</dbReference>
<comment type="caution">
    <text evidence="4">The sequence shown here is derived from an EMBL/GenBank/DDBJ whole genome shotgun (WGS) entry which is preliminary data.</text>
</comment>
<evidence type="ECO:0000313" key="4">
    <source>
        <dbReference type="EMBL" id="CAA7267613.1"/>
    </source>
</evidence>
<dbReference type="GO" id="GO:0042162">
    <property type="term" value="F:telomeric DNA binding"/>
    <property type="evidence" value="ECO:0007669"/>
    <property type="project" value="TreeGrafter"/>
</dbReference>
<dbReference type="EMBL" id="CACVBS010000061">
    <property type="protein sequence ID" value="CAA7267613.1"/>
    <property type="molecule type" value="Genomic_DNA"/>
</dbReference>
<sequence length="1052" mass="115081">MEEPDPRTQIQELLTALQSPIADLPTLLGLLTAPLDALGILPPRFKRYNTRPLPAHSLNVSKHVPHIQRAALTHIAPTWGAALREDLEGGEALLDQYFCPDAMVNARQEAGDMAREAYATLVVSPVLAPGIGLQKNNEWTTGFALGILEKLVVGYPVDRMYKAVFSAAKEKGKAKGKGKGLEEVGWEECVRNVCMVPAKVANAIAGKREVPDVLENAVYFGRLGARCEVLVRTLAGAKEDKNAIPALAYLLQKLVNLGVFPPKQPVARSQPSFFQATLPAIRARFELDTPESSSYSKFWSALLLALPSLTLQSILASLFGTLSTIDPPTDTSQAKRVLAKRDAALLDGLVGKVAPPQEKGLEEEQERAELWEIATSLILGREWPESYARTFVCWVSGGAKGTRVNLKALDAFLEAVVEIWASPEHIKHSLLSRHRYMTSLLLITVSYFPPSSQHVDVLVSMPSFIQAISMYISHLDPSVRRCGMLAAEDVARLCGKKLEFGGWGEQDAIGVWARAVRELMKARDVDAKLEVVQREKEEEVEEVAAPAGKEGLAVAEKPEPELATKATFVEKDGYDSDDSMTGYASPPSSRSASPTPSELAEIEKDPTLNVGVQKVPRPVYLAQLGDLLRAPPKQGTKEPHEADKIEMALNCAEELVRKKSGYGSELDENAVNLVYALLGLQDNYELEGFAEKRQGALTALVACAPRKATSCLIEEFFKNQYSTDQRFVALNALAVGARELASLHVSPSRLPPERTAFPSKMLPGPLHQKYIAAGKANTELIPLLMDDISKKALDGARASVDNEPSVIRERRLRIQKLSGVTEVTRPLNSFAQMQAPIQKPATRFIDVAAEYFVMPLINRFWMFLRDEQAREERTALFEGRGRYYGVGTGLILNPLVLAQFLWTLAILVNASQNAPEWLAIIAPDSLELAVTIGTRPVSHLELDEDLKDGIDLEEETQKKEASVLISALELALVVLDGALEIDGGKIMGLEHTTLVLSLGEWAGKVFASLEKGLKVQGGGGIHEAKLSRAAAGVLLKVDELTSKWRRSMLDTR</sequence>
<evidence type="ECO:0000256" key="1">
    <source>
        <dbReference type="ARBA" id="ARBA00006133"/>
    </source>
</evidence>
<accession>A0A8S0XPB0</accession>
<dbReference type="GO" id="GO:0051879">
    <property type="term" value="F:Hsp90 protein binding"/>
    <property type="evidence" value="ECO:0007669"/>
    <property type="project" value="TreeGrafter"/>
</dbReference>
<feature type="domain" description="Telomere length regulation protein conserved" evidence="3">
    <location>
        <begin position="618"/>
        <end position="737"/>
    </location>
</feature>
<feature type="region of interest" description="Disordered" evidence="2">
    <location>
        <begin position="535"/>
        <end position="608"/>
    </location>
</feature>